<dbReference type="AlphaFoldDB" id="A0AAD4NJD6"/>
<evidence type="ECO:0000256" key="2">
    <source>
        <dbReference type="SAM" id="MobiDB-lite"/>
    </source>
</evidence>
<keyword evidence="3" id="KW-0732">Signal</keyword>
<evidence type="ECO:0000259" key="4">
    <source>
        <dbReference type="PROSITE" id="PS50222"/>
    </source>
</evidence>
<evidence type="ECO:0000313" key="6">
    <source>
        <dbReference type="Proteomes" id="UP001201812"/>
    </source>
</evidence>
<dbReference type="Gene3D" id="1.10.238.10">
    <property type="entry name" value="EF-hand"/>
    <property type="match status" value="2"/>
</dbReference>
<proteinExistence type="predicted"/>
<feature type="domain" description="EF-hand" evidence="4">
    <location>
        <begin position="193"/>
        <end position="228"/>
    </location>
</feature>
<reference evidence="5" key="1">
    <citation type="submission" date="2022-01" db="EMBL/GenBank/DDBJ databases">
        <title>Genome Sequence Resource for Two Populations of Ditylenchus destructor, the Migratory Endoparasitic Phytonematode.</title>
        <authorList>
            <person name="Zhang H."/>
            <person name="Lin R."/>
            <person name="Xie B."/>
        </authorList>
    </citation>
    <scope>NUCLEOTIDE SEQUENCE</scope>
    <source>
        <strain evidence="5">BazhouSP</strain>
    </source>
</reference>
<dbReference type="EMBL" id="JAKKPZ010000001">
    <property type="protein sequence ID" value="KAI1727978.1"/>
    <property type="molecule type" value="Genomic_DNA"/>
</dbReference>
<keyword evidence="6" id="KW-1185">Reference proteome</keyword>
<organism evidence="5 6">
    <name type="scientific">Ditylenchus destructor</name>
    <dbReference type="NCBI Taxonomy" id="166010"/>
    <lineage>
        <taxon>Eukaryota</taxon>
        <taxon>Metazoa</taxon>
        <taxon>Ecdysozoa</taxon>
        <taxon>Nematoda</taxon>
        <taxon>Chromadorea</taxon>
        <taxon>Rhabditida</taxon>
        <taxon>Tylenchina</taxon>
        <taxon>Tylenchomorpha</taxon>
        <taxon>Sphaerularioidea</taxon>
        <taxon>Anguinidae</taxon>
        <taxon>Anguininae</taxon>
        <taxon>Ditylenchus</taxon>
    </lineage>
</organism>
<dbReference type="Pfam" id="PF13499">
    <property type="entry name" value="EF-hand_7"/>
    <property type="match status" value="1"/>
</dbReference>
<evidence type="ECO:0000313" key="5">
    <source>
        <dbReference type="EMBL" id="KAI1727978.1"/>
    </source>
</evidence>
<name>A0AAD4NJD6_9BILA</name>
<dbReference type="PROSITE" id="PS00018">
    <property type="entry name" value="EF_HAND_1"/>
    <property type="match status" value="1"/>
</dbReference>
<protein>
    <submittedName>
        <fullName evidence="5">EF-hand domain pair domain-containing protein</fullName>
    </submittedName>
</protein>
<accession>A0AAD4NJD6</accession>
<feature type="signal peptide" evidence="3">
    <location>
        <begin position="1"/>
        <end position="24"/>
    </location>
</feature>
<dbReference type="SMART" id="SM00054">
    <property type="entry name" value="EFh"/>
    <property type="match status" value="3"/>
</dbReference>
<feature type="region of interest" description="Disordered" evidence="2">
    <location>
        <begin position="23"/>
        <end position="47"/>
    </location>
</feature>
<dbReference type="InterPro" id="IPR002048">
    <property type="entry name" value="EF_hand_dom"/>
</dbReference>
<feature type="domain" description="EF-hand" evidence="4">
    <location>
        <begin position="119"/>
        <end position="154"/>
    </location>
</feature>
<dbReference type="GO" id="GO:0005509">
    <property type="term" value="F:calcium ion binding"/>
    <property type="evidence" value="ECO:0007669"/>
    <property type="project" value="InterPro"/>
</dbReference>
<evidence type="ECO:0000256" key="1">
    <source>
        <dbReference type="ARBA" id="ARBA00022837"/>
    </source>
</evidence>
<comment type="caution">
    <text evidence="5">The sequence shown here is derived from an EMBL/GenBank/DDBJ whole genome shotgun (WGS) entry which is preliminary data.</text>
</comment>
<dbReference type="InterPro" id="IPR018247">
    <property type="entry name" value="EF_Hand_1_Ca_BS"/>
</dbReference>
<dbReference type="InterPro" id="IPR011992">
    <property type="entry name" value="EF-hand-dom_pair"/>
</dbReference>
<feature type="chain" id="PRO_5042066324" evidence="3">
    <location>
        <begin position="25"/>
        <end position="284"/>
    </location>
</feature>
<gene>
    <name evidence="5" type="ORF">DdX_00126</name>
</gene>
<dbReference type="Proteomes" id="UP001201812">
    <property type="component" value="Unassembled WGS sequence"/>
</dbReference>
<keyword evidence="1" id="KW-0106">Calcium</keyword>
<dbReference type="PROSITE" id="PS50222">
    <property type="entry name" value="EF_HAND_2"/>
    <property type="match status" value="2"/>
</dbReference>
<evidence type="ECO:0000256" key="3">
    <source>
        <dbReference type="SAM" id="SignalP"/>
    </source>
</evidence>
<dbReference type="SUPFAM" id="SSF47473">
    <property type="entry name" value="EF-hand"/>
    <property type="match status" value="1"/>
</dbReference>
<sequence>MGIWDFWPYALLLLALATYDTTDASESAGDDQTTTSTTLATERNNEPLPTAGQLAAANAFPMQEPPEAMDDQSGQPQPIDPGMLTFQFKPETKDELFARIDADNDLAVNMDDYMKRDRYYVESVKNEFNEIDANQDQKVTKQEFDDYIKKLEEQRKESLLRSSNFTLQRHDTNKDGELSESELGHYISDTLQRNISQLPAVFKEFDKDGNTRLNLEEFSNLDFHFPWDKFPLNENAYRQVFFGAGPAAAAVPPPPIPPEMAGHILPGSPAGFQLPQPPPQARYF</sequence>